<dbReference type="EMBL" id="MU003522">
    <property type="protein sequence ID" value="KAF2466988.1"/>
    <property type="molecule type" value="Genomic_DNA"/>
</dbReference>
<dbReference type="Proteomes" id="UP000799755">
    <property type="component" value="Unassembled WGS sequence"/>
</dbReference>
<organism evidence="1 2">
    <name type="scientific">Lindgomyces ingoldianus</name>
    <dbReference type="NCBI Taxonomy" id="673940"/>
    <lineage>
        <taxon>Eukaryota</taxon>
        <taxon>Fungi</taxon>
        <taxon>Dikarya</taxon>
        <taxon>Ascomycota</taxon>
        <taxon>Pezizomycotina</taxon>
        <taxon>Dothideomycetes</taxon>
        <taxon>Pleosporomycetidae</taxon>
        <taxon>Pleosporales</taxon>
        <taxon>Lindgomycetaceae</taxon>
        <taxon>Lindgomyces</taxon>
    </lineage>
</organism>
<evidence type="ECO:0000313" key="1">
    <source>
        <dbReference type="EMBL" id="KAF2466988.1"/>
    </source>
</evidence>
<name>A0ACB6QK87_9PLEO</name>
<comment type="caution">
    <text evidence="1">The sequence shown here is derived from an EMBL/GenBank/DDBJ whole genome shotgun (WGS) entry which is preliminary data.</text>
</comment>
<reference evidence="1" key="1">
    <citation type="journal article" date="2020" name="Stud. Mycol.">
        <title>101 Dothideomycetes genomes: a test case for predicting lifestyles and emergence of pathogens.</title>
        <authorList>
            <person name="Haridas S."/>
            <person name="Albert R."/>
            <person name="Binder M."/>
            <person name="Bloem J."/>
            <person name="Labutti K."/>
            <person name="Salamov A."/>
            <person name="Andreopoulos B."/>
            <person name="Baker S."/>
            <person name="Barry K."/>
            <person name="Bills G."/>
            <person name="Bluhm B."/>
            <person name="Cannon C."/>
            <person name="Castanera R."/>
            <person name="Culley D."/>
            <person name="Daum C."/>
            <person name="Ezra D."/>
            <person name="Gonzalez J."/>
            <person name="Henrissat B."/>
            <person name="Kuo A."/>
            <person name="Liang C."/>
            <person name="Lipzen A."/>
            <person name="Lutzoni F."/>
            <person name="Magnuson J."/>
            <person name="Mondo S."/>
            <person name="Nolan M."/>
            <person name="Ohm R."/>
            <person name="Pangilinan J."/>
            <person name="Park H.-J."/>
            <person name="Ramirez L."/>
            <person name="Alfaro M."/>
            <person name="Sun H."/>
            <person name="Tritt A."/>
            <person name="Yoshinaga Y."/>
            <person name="Zwiers L.-H."/>
            <person name="Turgeon B."/>
            <person name="Goodwin S."/>
            <person name="Spatafora J."/>
            <person name="Crous P."/>
            <person name="Grigoriev I."/>
        </authorList>
    </citation>
    <scope>NUCLEOTIDE SEQUENCE</scope>
    <source>
        <strain evidence="1">ATCC 200398</strain>
    </source>
</reference>
<evidence type="ECO:0000313" key="2">
    <source>
        <dbReference type="Proteomes" id="UP000799755"/>
    </source>
</evidence>
<gene>
    <name evidence="1" type="ORF">BDR25DRAFT_235860</name>
</gene>
<keyword evidence="2" id="KW-1185">Reference proteome</keyword>
<sequence>MTSTRLRQTFRYPADDSDDPVEGLDEQDQETLISTLSTYDTRTTTLYTRILLALPLSPILLYIPRLFSLETCMSSLASVLCLLATAYILYFLPLPPVSAAANPDPTLAPSSSTLGKGKSISRNSAGHKAFLDLTEPSDLPYLSADQAALVRKFLIPVTGATCLLLAVYEMCHGRTWSDGMTIGGGYVPGFILSVVLWARRELRELDLGELERLRYRYKGA</sequence>
<proteinExistence type="predicted"/>
<protein>
    <submittedName>
        <fullName evidence="1">Uncharacterized protein</fullName>
    </submittedName>
</protein>
<accession>A0ACB6QK87</accession>